<accession>A0A0R1KAP0</accession>
<reference evidence="1 2" key="1">
    <citation type="journal article" date="2015" name="Genome Announc.">
        <title>Expanding the biotechnology potential of lactobacilli through comparative genomics of 213 strains and associated genera.</title>
        <authorList>
            <person name="Sun Z."/>
            <person name="Harris H.M."/>
            <person name="McCann A."/>
            <person name="Guo C."/>
            <person name="Argimon S."/>
            <person name="Zhang W."/>
            <person name="Yang X."/>
            <person name="Jeffery I.B."/>
            <person name="Cooney J.C."/>
            <person name="Kagawa T.F."/>
            <person name="Liu W."/>
            <person name="Song Y."/>
            <person name="Salvetti E."/>
            <person name="Wrobel A."/>
            <person name="Rasinkangas P."/>
            <person name="Parkhill J."/>
            <person name="Rea M.C."/>
            <person name="O'Sullivan O."/>
            <person name="Ritari J."/>
            <person name="Douillard F.P."/>
            <person name="Paul Ross R."/>
            <person name="Yang R."/>
            <person name="Briner A.E."/>
            <person name="Felis G.E."/>
            <person name="de Vos W.M."/>
            <person name="Barrangou R."/>
            <person name="Klaenhammer T.R."/>
            <person name="Caufield P.W."/>
            <person name="Cui Y."/>
            <person name="Zhang H."/>
            <person name="O'Toole P.W."/>
        </authorList>
    </citation>
    <scope>NUCLEOTIDE SEQUENCE [LARGE SCALE GENOMIC DNA]</scope>
    <source>
        <strain evidence="1 2">DSM 19682</strain>
    </source>
</reference>
<sequence>MTELKYGDSDVTKLMFGDTEVSGKPKIVKLSNKDSSSISDNLDLGITRQELLDRKFTSLIVSFIDHTTSSGYFWDFNQVFMVEEFLDTGTIDLQSSSKFAIMKLKFIEDNVYLVYTNSGSIRKCNIVVSAC</sequence>
<proteinExistence type="predicted"/>
<dbReference type="Proteomes" id="UP000051248">
    <property type="component" value="Unassembled WGS sequence"/>
</dbReference>
<dbReference type="PATRIC" id="fig|1423775.4.peg.2226"/>
<evidence type="ECO:0000313" key="1">
    <source>
        <dbReference type="EMBL" id="KRK80758.1"/>
    </source>
</evidence>
<name>A0A0R1KAP0_9LACO</name>
<dbReference type="RefSeq" id="WP_025024279.1">
    <property type="nucleotide sequence ID" value="NZ_AZDZ01000003.1"/>
</dbReference>
<evidence type="ECO:0000313" key="2">
    <source>
        <dbReference type="Proteomes" id="UP000051248"/>
    </source>
</evidence>
<gene>
    <name evidence="1" type="ORF">FD03_GL002189</name>
</gene>
<comment type="caution">
    <text evidence="1">The sequence shown here is derived from an EMBL/GenBank/DDBJ whole genome shotgun (WGS) entry which is preliminary data.</text>
</comment>
<keyword evidence="2" id="KW-1185">Reference proteome</keyword>
<dbReference type="AlphaFoldDB" id="A0A0R1KAP0"/>
<dbReference type="STRING" id="1423775.FD03_GL002189"/>
<protein>
    <submittedName>
        <fullName evidence="1">Uncharacterized protein</fullName>
    </submittedName>
</protein>
<dbReference type="EMBL" id="AZDZ01000003">
    <property type="protein sequence ID" value="KRK80758.1"/>
    <property type="molecule type" value="Genomic_DNA"/>
</dbReference>
<organism evidence="1 2">
    <name type="scientific">Companilactobacillus nodensis DSM 19682 = JCM 14932 = NBRC 107160</name>
    <dbReference type="NCBI Taxonomy" id="1423775"/>
    <lineage>
        <taxon>Bacteria</taxon>
        <taxon>Bacillati</taxon>
        <taxon>Bacillota</taxon>
        <taxon>Bacilli</taxon>
        <taxon>Lactobacillales</taxon>
        <taxon>Lactobacillaceae</taxon>
        <taxon>Companilactobacillus</taxon>
    </lineage>
</organism>